<dbReference type="AlphaFoldDB" id="A0A5M9K4Z4"/>
<organism evidence="2 3">
    <name type="scientific">Monilinia fructicola</name>
    <name type="common">Brown rot fungus</name>
    <name type="synonym">Ciboria fructicola</name>
    <dbReference type="NCBI Taxonomy" id="38448"/>
    <lineage>
        <taxon>Eukaryota</taxon>
        <taxon>Fungi</taxon>
        <taxon>Dikarya</taxon>
        <taxon>Ascomycota</taxon>
        <taxon>Pezizomycotina</taxon>
        <taxon>Leotiomycetes</taxon>
        <taxon>Helotiales</taxon>
        <taxon>Sclerotiniaceae</taxon>
        <taxon>Monilinia</taxon>
    </lineage>
</organism>
<reference evidence="2 3" key="1">
    <citation type="submission" date="2019-06" db="EMBL/GenBank/DDBJ databases">
        <title>Genome Sequence of the Brown Rot Fungal Pathogen Monilinia fructicola.</title>
        <authorList>
            <person name="De Miccolis Angelini R.M."/>
            <person name="Landi L."/>
            <person name="Abate D."/>
            <person name="Pollastro S."/>
            <person name="Romanazzi G."/>
            <person name="Faretra F."/>
        </authorList>
    </citation>
    <scope>NUCLEOTIDE SEQUENCE [LARGE SCALE GENOMIC DNA]</scope>
    <source>
        <strain evidence="2 3">Mfrc123</strain>
    </source>
</reference>
<evidence type="ECO:0000313" key="2">
    <source>
        <dbReference type="EMBL" id="KAA8576884.1"/>
    </source>
</evidence>
<evidence type="ECO:0000256" key="1">
    <source>
        <dbReference type="SAM" id="SignalP"/>
    </source>
</evidence>
<gene>
    <name evidence="2" type="ORF">EYC84_006924</name>
</gene>
<name>A0A5M9K4Z4_MONFR</name>
<dbReference type="EMBL" id="VICG01000001">
    <property type="protein sequence ID" value="KAA8576884.1"/>
    <property type="molecule type" value="Genomic_DNA"/>
</dbReference>
<dbReference type="Proteomes" id="UP000322873">
    <property type="component" value="Unassembled WGS sequence"/>
</dbReference>
<proteinExistence type="predicted"/>
<keyword evidence="1" id="KW-0732">Signal</keyword>
<accession>A0A5M9K4Z4</accession>
<feature type="signal peptide" evidence="1">
    <location>
        <begin position="1"/>
        <end position="23"/>
    </location>
</feature>
<sequence>MSRSPSRSAFCFPTFFLFSSIHCLLTCGRDDLQSISISFILLHVTHAIWLDDLTSSSDLYPIDIQLVQSLLIHFTSRPLCLNSTFQSHLLSSYCSAIASFQKSCYQGVIKTTFSFFWSFNLLQYKRTASHSISMAKKYQLHVKSLRNDQFKSRLPKRKSSISHKSTTHQVYPPFKLSLLASNKIVSRL</sequence>
<comment type="caution">
    <text evidence="2">The sequence shown here is derived from an EMBL/GenBank/DDBJ whole genome shotgun (WGS) entry which is preliminary data.</text>
</comment>
<keyword evidence="3" id="KW-1185">Reference proteome</keyword>
<evidence type="ECO:0000313" key="3">
    <source>
        <dbReference type="Proteomes" id="UP000322873"/>
    </source>
</evidence>
<protein>
    <submittedName>
        <fullName evidence="2">Uncharacterized protein</fullName>
    </submittedName>
</protein>
<feature type="chain" id="PRO_5024408128" evidence="1">
    <location>
        <begin position="24"/>
        <end position="188"/>
    </location>
</feature>